<evidence type="ECO:0000259" key="12">
    <source>
        <dbReference type="PROSITE" id="PS50110"/>
    </source>
</evidence>
<dbReference type="PROSITE" id="PS01124">
    <property type="entry name" value="HTH_ARAC_FAMILY_2"/>
    <property type="match status" value="1"/>
</dbReference>
<keyword evidence="7" id="KW-0238">DNA-binding</keyword>
<dbReference type="PANTHER" id="PTHR42713">
    <property type="entry name" value="HISTIDINE KINASE-RELATED"/>
    <property type="match status" value="1"/>
</dbReference>
<dbReference type="PROSITE" id="PS50110">
    <property type="entry name" value="RESPONSE_REGULATORY"/>
    <property type="match status" value="1"/>
</dbReference>
<dbReference type="Gene3D" id="3.40.50.2300">
    <property type="match status" value="1"/>
</dbReference>
<dbReference type="InterPro" id="IPR020449">
    <property type="entry name" value="Tscrpt_reg_AraC-type_HTH"/>
</dbReference>
<keyword evidence="4 10" id="KW-0597">Phosphoprotein</keyword>
<dbReference type="GO" id="GO:0003700">
    <property type="term" value="F:DNA-binding transcription factor activity"/>
    <property type="evidence" value="ECO:0007669"/>
    <property type="project" value="InterPro"/>
</dbReference>
<dbReference type="Proteomes" id="UP000824024">
    <property type="component" value="Unassembled WGS sequence"/>
</dbReference>
<feature type="domain" description="HTH araC/xylS-type" evidence="11">
    <location>
        <begin position="440"/>
        <end position="538"/>
    </location>
</feature>
<comment type="subcellular location">
    <subcellularLocation>
        <location evidence="1">Cytoplasm</location>
    </subcellularLocation>
</comment>
<comment type="caution">
    <text evidence="13">The sequence shown here is derived from an EMBL/GenBank/DDBJ whole genome shotgun (WGS) entry which is preliminary data.</text>
</comment>
<dbReference type="InterPro" id="IPR018062">
    <property type="entry name" value="HTH_AraC-typ_CS"/>
</dbReference>
<dbReference type="InterPro" id="IPR009057">
    <property type="entry name" value="Homeodomain-like_sf"/>
</dbReference>
<sequence length="540" mass="62713">MRQIKRKVVIADDEQRSCKLLESLIDWEQRNMEIAGVARDGFEALRMCEKIRPDFLITDIRMPGLSGLELIQRIHQLIPSVKVIIITGYSQFEYAHQALRFGVIDYLLKPIKKEELLAALEKGEDTIHQTEAQKTGRETVTLKSMQNFKGNLLAAIIREQSCMNKREFRKTILDEYHVSFSEEYWQMMQIEIILNGEENTLSVQDYLERKMKDIVLEELGRENVEIVTAAENGNIFILLNGSRDALDHIKKKFPELRSDLLFVNELFRKIIFTIGISSVIHDFDQIDQCVEECRTCLSYKIVAGKNKIIRYSEIPVGKFQTDFFVDEAFKKIFMESIANADIQGITEKLEELNVKVYQYSKHLDGQIVFEIYQSVVRLFFSGIQIFNLQDYGEYSQDNILLQIDYMYSISAAFGYLSDAFACLLRQCREETEKQSTRPIRMAKLYISEHYREQITLESVAGFIGLNETYLSTVFKKQVGKSLVDYLTSIRIRHAKELLVDDKKSIGEIACEVGFNDAKYFTKRFKKYTGVSPNEYRKLFG</sequence>
<keyword evidence="5" id="KW-0902">Two-component regulatory system</keyword>
<reference evidence="13" key="2">
    <citation type="submission" date="2021-04" db="EMBL/GenBank/DDBJ databases">
        <authorList>
            <person name="Gilroy R."/>
        </authorList>
    </citation>
    <scope>NUCLEOTIDE SEQUENCE</scope>
    <source>
        <strain evidence="13">CHK192-9172</strain>
    </source>
</reference>
<dbReference type="SMART" id="SM00448">
    <property type="entry name" value="REC"/>
    <property type="match status" value="1"/>
</dbReference>
<evidence type="ECO:0000313" key="14">
    <source>
        <dbReference type="Proteomes" id="UP000824024"/>
    </source>
</evidence>
<keyword evidence="8" id="KW-0804">Transcription</keyword>
<feature type="domain" description="Response regulatory" evidence="12">
    <location>
        <begin position="7"/>
        <end position="124"/>
    </location>
</feature>
<evidence type="ECO:0000256" key="7">
    <source>
        <dbReference type="ARBA" id="ARBA00023125"/>
    </source>
</evidence>
<dbReference type="InterPro" id="IPR011006">
    <property type="entry name" value="CheY-like_superfamily"/>
</dbReference>
<dbReference type="SUPFAM" id="SSF46689">
    <property type="entry name" value="Homeodomain-like"/>
    <property type="match status" value="2"/>
</dbReference>
<reference evidence="13" key="1">
    <citation type="journal article" date="2021" name="PeerJ">
        <title>Extensive microbial diversity within the chicken gut microbiome revealed by metagenomics and culture.</title>
        <authorList>
            <person name="Gilroy R."/>
            <person name="Ravi A."/>
            <person name="Getino M."/>
            <person name="Pursley I."/>
            <person name="Horton D.L."/>
            <person name="Alikhan N.F."/>
            <person name="Baker D."/>
            <person name="Gharbi K."/>
            <person name="Hall N."/>
            <person name="Watson M."/>
            <person name="Adriaenssens E.M."/>
            <person name="Foster-Nyarko E."/>
            <person name="Jarju S."/>
            <person name="Secka A."/>
            <person name="Antonio M."/>
            <person name="Oren A."/>
            <person name="Chaudhuri R.R."/>
            <person name="La Ragione R."/>
            <person name="Hildebrand F."/>
            <person name="Pallen M.J."/>
        </authorList>
    </citation>
    <scope>NUCLEOTIDE SEQUENCE</scope>
    <source>
        <strain evidence="13">CHK192-9172</strain>
    </source>
</reference>
<evidence type="ECO:0000256" key="5">
    <source>
        <dbReference type="ARBA" id="ARBA00023012"/>
    </source>
</evidence>
<evidence type="ECO:0000256" key="4">
    <source>
        <dbReference type="ARBA" id="ARBA00022553"/>
    </source>
</evidence>
<dbReference type="SMART" id="SM00342">
    <property type="entry name" value="HTH_ARAC"/>
    <property type="match status" value="1"/>
</dbReference>
<dbReference type="PANTHER" id="PTHR42713:SF3">
    <property type="entry name" value="TRANSCRIPTIONAL REGULATORY PROTEIN HPTR"/>
    <property type="match status" value="1"/>
</dbReference>
<evidence type="ECO:0000259" key="11">
    <source>
        <dbReference type="PROSITE" id="PS01124"/>
    </source>
</evidence>
<feature type="modified residue" description="4-aspartylphosphate" evidence="10">
    <location>
        <position position="59"/>
    </location>
</feature>
<dbReference type="PROSITE" id="PS00041">
    <property type="entry name" value="HTH_ARAC_FAMILY_1"/>
    <property type="match status" value="1"/>
</dbReference>
<dbReference type="GO" id="GO:0005737">
    <property type="term" value="C:cytoplasm"/>
    <property type="evidence" value="ECO:0007669"/>
    <property type="project" value="UniProtKB-SubCell"/>
</dbReference>
<dbReference type="InterPro" id="IPR001789">
    <property type="entry name" value="Sig_transdc_resp-reg_receiver"/>
</dbReference>
<dbReference type="PRINTS" id="PR00032">
    <property type="entry name" value="HTHARAC"/>
</dbReference>
<dbReference type="SUPFAM" id="SSF52172">
    <property type="entry name" value="CheY-like"/>
    <property type="match status" value="1"/>
</dbReference>
<evidence type="ECO:0000256" key="3">
    <source>
        <dbReference type="ARBA" id="ARBA00022490"/>
    </source>
</evidence>
<dbReference type="InterPro" id="IPR051552">
    <property type="entry name" value="HptR"/>
</dbReference>
<evidence type="ECO:0000256" key="9">
    <source>
        <dbReference type="ARBA" id="ARBA00024867"/>
    </source>
</evidence>
<keyword evidence="3" id="KW-0963">Cytoplasm</keyword>
<dbReference type="CDD" id="cd17536">
    <property type="entry name" value="REC_YesN-like"/>
    <property type="match status" value="1"/>
</dbReference>
<keyword evidence="6" id="KW-0805">Transcription regulation</keyword>
<evidence type="ECO:0000256" key="6">
    <source>
        <dbReference type="ARBA" id="ARBA00023015"/>
    </source>
</evidence>
<dbReference type="GO" id="GO:0043565">
    <property type="term" value="F:sequence-specific DNA binding"/>
    <property type="evidence" value="ECO:0007669"/>
    <property type="project" value="InterPro"/>
</dbReference>
<dbReference type="InterPro" id="IPR018060">
    <property type="entry name" value="HTH_AraC"/>
</dbReference>
<name>A0A9D2D440_9FIRM</name>
<evidence type="ECO:0000256" key="1">
    <source>
        <dbReference type="ARBA" id="ARBA00004496"/>
    </source>
</evidence>
<comment type="function">
    <text evidence="9">May play the central regulatory role in sporulation. It may be an element of the effector pathway responsible for the activation of sporulation genes in response to nutritional stress. Spo0A may act in concert with spo0H (a sigma factor) to control the expression of some genes that are critical to the sporulation process.</text>
</comment>
<dbReference type="Pfam" id="PF12833">
    <property type="entry name" value="HTH_18"/>
    <property type="match status" value="1"/>
</dbReference>
<proteinExistence type="predicted"/>
<evidence type="ECO:0000256" key="8">
    <source>
        <dbReference type="ARBA" id="ARBA00023163"/>
    </source>
</evidence>
<evidence type="ECO:0000256" key="10">
    <source>
        <dbReference type="PROSITE-ProRule" id="PRU00169"/>
    </source>
</evidence>
<protein>
    <recommendedName>
        <fullName evidence="2">Stage 0 sporulation protein A homolog</fullName>
    </recommendedName>
</protein>
<evidence type="ECO:0000256" key="2">
    <source>
        <dbReference type="ARBA" id="ARBA00018672"/>
    </source>
</evidence>
<dbReference type="EMBL" id="DXCH01000273">
    <property type="protein sequence ID" value="HIZ08272.1"/>
    <property type="molecule type" value="Genomic_DNA"/>
</dbReference>
<dbReference type="AlphaFoldDB" id="A0A9D2D440"/>
<organism evidence="13 14">
    <name type="scientific">Candidatus Eubacterium avistercoris</name>
    <dbReference type="NCBI Taxonomy" id="2838567"/>
    <lineage>
        <taxon>Bacteria</taxon>
        <taxon>Bacillati</taxon>
        <taxon>Bacillota</taxon>
        <taxon>Clostridia</taxon>
        <taxon>Eubacteriales</taxon>
        <taxon>Eubacteriaceae</taxon>
        <taxon>Eubacterium</taxon>
    </lineage>
</organism>
<dbReference type="Pfam" id="PF00072">
    <property type="entry name" value="Response_reg"/>
    <property type="match status" value="1"/>
</dbReference>
<dbReference type="Gene3D" id="1.10.10.60">
    <property type="entry name" value="Homeodomain-like"/>
    <property type="match status" value="2"/>
</dbReference>
<accession>A0A9D2D440</accession>
<evidence type="ECO:0000313" key="13">
    <source>
        <dbReference type="EMBL" id="HIZ08272.1"/>
    </source>
</evidence>
<gene>
    <name evidence="13" type="ORF">IAA08_10110</name>
</gene>
<dbReference type="GO" id="GO:0000160">
    <property type="term" value="P:phosphorelay signal transduction system"/>
    <property type="evidence" value="ECO:0007669"/>
    <property type="project" value="UniProtKB-KW"/>
</dbReference>